<dbReference type="Proteomes" id="UP000008493">
    <property type="component" value="Unassembled WGS sequence"/>
</dbReference>
<name>K5WIV7_AGABU</name>
<proteinExistence type="predicted"/>
<organism evidence="1 2">
    <name type="scientific">Agaricus bisporus var. burnettii (strain JB137-S8 / ATCC MYA-4627 / FGSC 10392)</name>
    <name type="common">White button mushroom</name>
    <dbReference type="NCBI Taxonomy" id="597362"/>
    <lineage>
        <taxon>Eukaryota</taxon>
        <taxon>Fungi</taxon>
        <taxon>Dikarya</taxon>
        <taxon>Basidiomycota</taxon>
        <taxon>Agaricomycotina</taxon>
        <taxon>Agaricomycetes</taxon>
        <taxon>Agaricomycetidae</taxon>
        <taxon>Agaricales</taxon>
        <taxon>Agaricineae</taxon>
        <taxon>Agaricaceae</taxon>
        <taxon>Agaricus</taxon>
    </lineage>
</organism>
<evidence type="ECO:0000313" key="2">
    <source>
        <dbReference type="Proteomes" id="UP000008493"/>
    </source>
</evidence>
<dbReference type="EMBL" id="JH971417">
    <property type="protein sequence ID" value="EKM75211.1"/>
    <property type="molecule type" value="Genomic_DNA"/>
</dbReference>
<protein>
    <submittedName>
        <fullName evidence="1">Uncharacterized protein</fullName>
    </submittedName>
</protein>
<evidence type="ECO:0000313" key="1">
    <source>
        <dbReference type="EMBL" id="EKM75211.1"/>
    </source>
</evidence>
<sequence>MRDIEPMDVVFQHDPVIPSEIAWQFEQLNIKSLPSQGRDLPWRRFMTDDSDDLVDAILDERWDVAGASIQ</sequence>
<dbReference type="HOGENOM" id="CLU_2757200_0_0_1"/>
<dbReference type="InParanoid" id="K5WIV7"/>
<accession>K5WIV7</accession>
<keyword evidence="2" id="KW-1185">Reference proteome</keyword>
<dbReference type="AlphaFoldDB" id="K5WIV7"/>
<dbReference type="GeneID" id="18825133"/>
<dbReference type="KEGG" id="abp:AGABI1DRAFT116505"/>
<dbReference type="RefSeq" id="XP_007334151.1">
    <property type="nucleotide sequence ID" value="XM_007334089.1"/>
</dbReference>
<reference evidence="2" key="1">
    <citation type="journal article" date="2012" name="Proc. Natl. Acad. Sci. U.S.A.">
        <title>Genome sequence of the button mushroom Agaricus bisporus reveals mechanisms governing adaptation to a humic-rich ecological niche.</title>
        <authorList>
            <person name="Morin E."/>
            <person name="Kohler A."/>
            <person name="Baker A.R."/>
            <person name="Foulongne-Oriol M."/>
            <person name="Lombard V."/>
            <person name="Nagy L.G."/>
            <person name="Ohm R.A."/>
            <person name="Patyshakuliyeva A."/>
            <person name="Brun A."/>
            <person name="Aerts A.L."/>
            <person name="Bailey A.M."/>
            <person name="Billette C."/>
            <person name="Coutinho P.M."/>
            <person name="Deakin G."/>
            <person name="Doddapaneni H."/>
            <person name="Floudas D."/>
            <person name="Grimwood J."/>
            <person name="Hilden K."/>
            <person name="Kuees U."/>
            <person name="LaButti K.M."/>
            <person name="Lapidus A."/>
            <person name="Lindquist E.A."/>
            <person name="Lucas S.M."/>
            <person name="Murat C."/>
            <person name="Riley R.W."/>
            <person name="Salamov A.A."/>
            <person name="Schmutz J."/>
            <person name="Subramanian V."/>
            <person name="Woesten H.A.B."/>
            <person name="Xu J."/>
            <person name="Eastwood D.C."/>
            <person name="Foster G.D."/>
            <person name="Sonnenberg A.S."/>
            <person name="Cullen D."/>
            <person name="de Vries R.P."/>
            <person name="Lundell T."/>
            <person name="Hibbett D.S."/>
            <person name="Henrissat B."/>
            <person name="Burton K.S."/>
            <person name="Kerrigan R.W."/>
            <person name="Challen M.P."/>
            <person name="Grigoriev I.V."/>
            <person name="Martin F."/>
        </authorList>
    </citation>
    <scope>NUCLEOTIDE SEQUENCE [LARGE SCALE GENOMIC DNA]</scope>
    <source>
        <strain evidence="2">JB137-S8 / ATCC MYA-4627 / FGSC 10392</strain>
    </source>
</reference>
<gene>
    <name evidence="1" type="ORF">AGABI1DRAFT_116505</name>
</gene>